<protein>
    <submittedName>
        <fullName evidence="2">C2 NT-type domain-containing protein</fullName>
    </submittedName>
</protein>
<dbReference type="Proteomes" id="UP000095283">
    <property type="component" value="Unplaced"/>
</dbReference>
<evidence type="ECO:0000313" key="1">
    <source>
        <dbReference type="Proteomes" id="UP000095283"/>
    </source>
</evidence>
<proteinExistence type="predicted"/>
<keyword evidence="1" id="KW-1185">Reference proteome</keyword>
<sequence>MRYSRSDPVLVKPSHLDFLSEWDISTDVNSTNDPLYGILVRICDIDLSGAHADMSLSERYKYGKKMERRAKRRRSVLIANSRENTDRMSHLRRTCSSPDVVSSCSHSDATKRVSFSLTADEYCEDSKAQNNRYSMKSSCSLKPILVRKHRELSSPLFHMDYELFNAWRRGSRMSGELEYTARRDQNRVGEKPWYSPIELLKSIVSQCLMKHNRTSPEELKVHIDSTI</sequence>
<dbReference type="AlphaFoldDB" id="A0A1I7X439"/>
<organism evidence="1 2">
    <name type="scientific">Heterorhabditis bacteriophora</name>
    <name type="common">Entomopathogenic nematode worm</name>
    <dbReference type="NCBI Taxonomy" id="37862"/>
    <lineage>
        <taxon>Eukaryota</taxon>
        <taxon>Metazoa</taxon>
        <taxon>Ecdysozoa</taxon>
        <taxon>Nematoda</taxon>
        <taxon>Chromadorea</taxon>
        <taxon>Rhabditida</taxon>
        <taxon>Rhabditina</taxon>
        <taxon>Rhabditomorpha</taxon>
        <taxon>Strongyloidea</taxon>
        <taxon>Heterorhabditidae</taxon>
        <taxon>Heterorhabditis</taxon>
    </lineage>
</organism>
<name>A0A1I7X439_HETBA</name>
<evidence type="ECO:0000313" key="2">
    <source>
        <dbReference type="WBParaSite" id="Hba_12186"/>
    </source>
</evidence>
<dbReference type="WBParaSite" id="Hba_12186">
    <property type="protein sequence ID" value="Hba_12186"/>
    <property type="gene ID" value="Hba_12186"/>
</dbReference>
<reference evidence="2" key="1">
    <citation type="submission" date="2016-11" db="UniProtKB">
        <authorList>
            <consortium name="WormBaseParasite"/>
        </authorList>
    </citation>
    <scope>IDENTIFICATION</scope>
</reference>
<accession>A0A1I7X439</accession>